<dbReference type="InterPro" id="IPR051409">
    <property type="entry name" value="Atypical_kinase_ADCK"/>
</dbReference>
<dbReference type="RefSeq" id="WP_093520068.1">
    <property type="nucleotide sequence ID" value="NZ_FOSK01000006.1"/>
</dbReference>
<keyword evidence="7" id="KW-1185">Reference proteome</keyword>
<sequence length="456" mass="51061">MPSSRDREANRMTARIGRYAKVGGNMSGIAAKLAAGKLFGWDQDPAKNAASIAESLGELKGPLMKVAQLLSTIPDAVPPEYAAELASLQANAPPMGWAFVKRRMRAELGPGWQGKFDKFEKEPAAAASLGQVHRAYDQDGAMLACKLQYPDMDSAVEADLNQFDMLLALHRRFRPAIETSEIAKEVGDRLREELDYRREARHSKLYANVFATDEQIRIPDVFEGLSTRRLLSMSWLEGRPLLAYRQEKLEARNKIAQVMFKAWWHPFAHYGVIHGDPHLGNYTIFEDGAEPAGVNLLDYGCVRIFPPDFVQGVVDLYHGLLEDDQDRVVAAYETWGFDGLTTELIETLNIWASFIFGPLLSDRVRSIADGVSPAAYGRQEAFRVHQSLKELGPVKIPRYFVFMDRAAIGLGSVFLHLRAELNFHQLFNEQIDGFELDALNAHQKHQLDLCGLTGED</sequence>
<dbReference type="SUPFAM" id="SSF56112">
    <property type="entry name" value="Protein kinase-like (PK-like)"/>
    <property type="match status" value="1"/>
</dbReference>
<dbReference type="InterPro" id="IPR034646">
    <property type="entry name" value="ADCK3_dom"/>
</dbReference>
<proteinExistence type="inferred from homology"/>
<dbReference type="InterPro" id="IPR011009">
    <property type="entry name" value="Kinase-like_dom_sf"/>
</dbReference>
<evidence type="ECO:0000313" key="7">
    <source>
        <dbReference type="Proteomes" id="UP000199598"/>
    </source>
</evidence>
<gene>
    <name evidence="6" type="ORF">SAMN04488518_106213</name>
</gene>
<dbReference type="EMBL" id="FOSK01000006">
    <property type="protein sequence ID" value="SFK55863.1"/>
    <property type="molecule type" value="Genomic_DNA"/>
</dbReference>
<dbReference type="CDD" id="cd13970">
    <property type="entry name" value="ABC1_ADCK3"/>
    <property type="match status" value="1"/>
</dbReference>
<name>A0A1I4AHW8_9HYPH</name>
<feature type="domain" description="ABC1 atypical kinase-like" evidence="5">
    <location>
        <begin position="88"/>
        <end position="330"/>
    </location>
</feature>
<keyword evidence="6" id="KW-0830">Ubiquinone</keyword>
<evidence type="ECO:0000256" key="4">
    <source>
        <dbReference type="ARBA" id="ARBA00022840"/>
    </source>
</evidence>
<keyword evidence="2" id="KW-0808">Transferase</keyword>
<comment type="similarity">
    <text evidence="1">Belongs to the protein kinase superfamily. ADCK protein kinase family.</text>
</comment>
<evidence type="ECO:0000256" key="2">
    <source>
        <dbReference type="ARBA" id="ARBA00022679"/>
    </source>
</evidence>
<dbReference type="PANTHER" id="PTHR43851:SF3">
    <property type="entry name" value="COENZYME Q8"/>
    <property type="match status" value="1"/>
</dbReference>
<accession>A0A1I4AHW8</accession>
<evidence type="ECO:0000256" key="3">
    <source>
        <dbReference type="ARBA" id="ARBA00022741"/>
    </source>
</evidence>
<keyword evidence="4" id="KW-0067">ATP-binding</keyword>
<dbReference type="PANTHER" id="PTHR43851">
    <property type="match status" value="1"/>
</dbReference>
<evidence type="ECO:0000259" key="5">
    <source>
        <dbReference type="Pfam" id="PF03109"/>
    </source>
</evidence>
<dbReference type="Proteomes" id="UP000199598">
    <property type="component" value="Unassembled WGS sequence"/>
</dbReference>
<dbReference type="InterPro" id="IPR004147">
    <property type="entry name" value="ABC1_dom"/>
</dbReference>
<comment type="caution">
    <text evidence="6">The sequence shown here is derived from an EMBL/GenBank/DDBJ whole genome shotgun (WGS) entry which is preliminary data.</text>
</comment>
<evidence type="ECO:0000256" key="1">
    <source>
        <dbReference type="ARBA" id="ARBA00009670"/>
    </source>
</evidence>
<keyword evidence="6" id="KW-0418">Kinase</keyword>
<reference evidence="6 7" key="1">
    <citation type="submission" date="2016-10" db="EMBL/GenBank/DDBJ databases">
        <authorList>
            <person name="Varghese N."/>
            <person name="Submissions S."/>
        </authorList>
    </citation>
    <scope>NUCLEOTIDE SEQUENCE [LARGE SCALE GENOMIC DNA]</scope>
    <source>
        <strain evidence="6 7">DSM 16392</strain>
    </source>
</reference>
<keyword evidence="3" id="KW-0547">Nucleotide-binding</keyword>
<evidence type="ECO:0000313" key="6">
    <source>
        <dbReference type="EMBL" id="SFK55863.1"/>
    </source>
</evidence>
<organism evidence="6 7">
    <name type="scientific">Pseudovibrio ascidiaceicola</name>
    <dbReference type="NCBI Taxonomy" id="285279"/>
    <lineage>
        <taxon>Bacteria</taxon>
        <taxon>Pseudomonadati</taxon>
        <taxon>Pseudomonadota</taxon>
        <taxon>Alphaproteobacteria</taxon>
        <taxon>Hyphomicrobiales</taxon>
        <taxon>Stappiaceae</taxon>
        <taxon>Pseudovibrio</taxon>
    </lineage>
</organism>
<dbReference type="Pfam" id="PF03109">
    <property type="entry name" value="ABC1"/>
    <property type="match status" value="1"/>
</dbReference>
<dbReference type="GO" id="GO:0016301">
    <property type="term" value="F:kinase activity"/>
    <property type="evidence" value="ECO:0007669"/>
    <property type="project" value="UniProtKB-KW"/>
</dbReference>
<protein>
    <submittedName>
        <fullName evidence="6">Predicted unusual protein kinase regulating ubiquinone biosynthesis, AarF/ABC1/UbiB family</fullName>
    </submittedName>
</protein>